<dbReference type="VEuPathDB" id="HostDB:geneid_396202"/>
<feature type="domain" description="Ig-like" evidence="16">
    <location>
        <begin position="237"/>
        <end position="324"/>
    </location>
</feature>
<keyword evidence="5 15" id="KW-0732">Signal</keyword>
<dbReference type="InterPro" id="IPR013783">
    <property type="entry name" value="Ig-like_fold"/>
</dbReference>
<dbReference type="InterPro" id="IPR003598">
    <property type="entry name" value="Ig_sub2"/>
</dbReference>
<keyword evidence="9 14" id="KW-0472">Membrane</keyword>
<evidence type="ECO:0000256" key="3">
    <source>
        <dbReference type="ARBA" id="ARBA00022475"/>
    </source>
</evidence>
<sequence precursor="true">MALPHGLGLLLLLLLGGPGAAITIPPEYGAHDFLQPPELTEEPPEQLVVFPSDDIVLKCVATGNPPVQYRWSREDQPFVPEEHGGVSVVPGSGTLVINATLAARLQGRFRCFATNALGTAVSPEANVIAENTPQWPEKKVTPVEVEEGDPVVLPCDPPESAVPPKIYWLNSDIVHIAQDERVSMGQDGNLYFSNAMVGDSHPDYICHAHFLGPRTIIQKEPLDLRVAPSNAVRSRRPRLLLPRDPQTTTIALRGGSVVLECIAEGLPTPWVRWRRLNGPLPTRAALENFNKTLRLWGVTESDDGEYECVAENGRGTARGTHSVTVEAAPYWVRRPQSGVFGPGETARLDCEVGGKPRPQIQWSINGVPIDALPGAERRWLRGGALVLPELRPNDSAVLQCEARNRHGRLLANAFLHVVELPVRMLTADEQRYEVVENQTVFLHCRTFGAPAPNVEWLTPTLEPALQDDRSFVFTNGSLRLSAVRGGDGGVYTCMAQNAHSNGSLTALLEVRAPTRISAPPRSATAKKGETVTFHCGATFDPAVTPGELRWLRGGQPLPDDPRYSVAAETLTVSNVDYGDEGTIQCRASTPLDSAEAEAQLRVVGRPGPIRDLQVMEVDEHRVRLSWTPGDDHNSPIEKFVVKEEEGIFSAGRFAERLTVPGGQPWTPPLPLSPYGRFRFRVVAVNAYGRGEHSAPSAPIETPPAAPERNPGGVHGEGNETGNLVITWEPLPPQAWNAPWVRYRVQWRPLEEPGGGGPSGGFPWAESTVDAPPVVVGGLPPFSPFQIRVQAVNGAGKGPEATPGVGHSGEDLPLVYPENVGVELLNSSTVRVRWTLGGGPKELRGRLRGFRVLYWRLGWVGERSRRQAPPDPPQIPQSPAEDPPPFPPVALTVGGDARGALLGGLRPWSRYQLRVLVFNGRGDGPPSEPIAFETPEGVPGPPEELRVERLDDTALSVHWKRPRHLNGVLTGYVLRYQQVEPALGLPQEAPYPPGTLNATLRGLNARSRYRLALRASTRVGSGPALQTVGSTKPEPALPALERVLVSEVGEDFTVLLWSLVQPQEDDVEFEVQFMNKSTDEPWRTSGRANSSLRRYRLEGLRPGTAYRVQFVGRNRSGENVAFWESEVQTNGTVVRSLVGGFATKGWFIGFVSSVVLLLLILLILCFIKRSKGGKYSVKDKEDTQVDSEARPMKDETFGEYRSLESEAEEKGSASGSGAGSGVGSPGRGPCAAGSEDSLAGYGGSGDVQFNEDGSFIGQYRGPGAGPGSSGPASPCAGPPLD</sequence>
<dbReference type="GO" id="GO:0044295">
    <property type="term" value="C:axonal growth cone"/>
    <property type="evidence" value="ECO:0000314"/>
    <property type="project" value="AgBase"/>
</dbReference>
<comment type="subcellular location">
    <subcellularLocation>
        <location evidence="1">Cell membrane</location>
        <topology evidence="1">Single-pass type I membrane protein</topology>
    </subcellularLocation>
</comment>
<feature type="chain" id="PRO_5004318482" evidence="15">
    <location>
        <begin position="22"/>
        <end position="1280"/>
    </location>
</feature>
<feature type="region of interest" description="Disordered" evidence="13">
    <location>
        <begin position="1176"/>
        <end position="1280"/>
    </location>
</feature>
<evidence type="ECO:0000256" key="7">
    <source>
        <dbReference type="ARBA" id="ARBA00022889"/>
    </source>
</evidence>
<dbReference type="PROSITE" id="PS50853">
    <property type="entry name" value="FN3"/>
    <property type="match status" value="5"/>
</dbReference>
<feature type="compositionally biased region" description="Pro residues" evidence="13">
    <location>
        <begin position="868"/>
        <end position="887"/>
    </location>
</feature>
<dbReference type="SUPFAM" id="SSF48726">
    <property type="entry name" value="Immunoglobulin"/>
    <property type="match status" value="6"/>
</dbReference>
<feature type="domain" description="Ig-like" evidence="16">
    <location>
        <begin position="329"/>
        <end position="416"/>
    </location>
</feature>
<dbReference type="FunFam" id="2.60.40.10:FF:000038">
    <property type="entry name" value="Neuronal cell adhesion molecule"/>
    <property type="match status" value="1"/>
</dbReference>
<comment type="similarity">
    <text evidence="2">Belongs to the immunoglobulin superfamily. L1/neurofascin/NgCAM family.</text>
</comment>
<dbReference type="Pfam" id="PF13882">
    <property type="entry name" value="Bravo_FIGEY"/>
    <property type="match status" value="1"/>
</dbReference>
<dbReference type="SMART" id="SM00408">
    <property type="entry name" value="IGc2"/>
    <property type="match status" value="5"/>
</dbReference>
<dbReference type="PROSITE" id="PS50835">
    <property type="entry name" value="IG_LIKE"/>
    <property type="match status" value="6"/>
</dbReference>
<protein>
    <submittedName>
        <fullName evidence="18">Neuron-glia cell adhesion molecule (Ng-CAM)</fullName>
    </submittedName>
</protein>
<dbReference type="SMART" id="SM00409">
    <property type="entry name" value="IG"/>
    <property type="match status" value="6"/>
</dbReference>
<evidence type="ECO:0000259" key="17">
    <source>
        <dbReference type="PROSITE" id="PS50853"/>
    </source>
</evidence>
<accession>Q90933</accession>
<keyword evidence="6" id="KW-0677">Repeat</keyword>
<dbReference type="FunFam" id="2.60.40.10:FF:000078">
    <property type="entry name" value="Neuronal cell adhesion molecule"/>
    <property type="match status" value="1"/>
</dbReference>
<evidence type="ECO:0000256" key="8">
    <source>
        <dbReference type="ARBA" id="ARBA00022989"/>
    </source>
</evidence>
<evidence type="ECO:0000256" key="10">
    <source>
        <dbReference type="ARBA" id="ARBA00023157"/>
    </source>
</evidence>
<keyword evidence="12" id="KW-0393">Immunoglobulin domain</keyword>
<feature type="domain" description="Ig-like" evidence="16">
    <location>
        <begin position="421"/>
        <end position="509"/>
    </location>
</feature>
<dbReference type="FunFam" id="2.60.40.10:FF:000347">
    <property type="entry name" value="Neuronal cell adhesion molecule"/>
    <property type="match status" value="1"/>
</dbReference>
<dbReference type="EMBL" id="Z75013">
    <property type="protein sequence ID" value="CAA99303.1"/>
    <property type="molecule type" value="mRNA"/>
</dbReference>
<dbReference type="PANTHER" id="PTHR44170:SF44">
    <property type="entry name" value="L1 CELL ADHESION MOLECULE"/>
    <property type="match status" value="1"/>
</dbReference>
<dbReference type="Gene3D" id="2.60.40.10">
    <property type="entry name" value="Immunoglobulins"/>
    <property type="match status" value="11"/>
</dbReference>
<dbReference type="InterPro" id="IPR026966">
    <property type="entry name" value="Neurofascin/L1/NrCAM_C"/>
</dbReference>
<dbReference type="PANTHER" id="PTHR44170">
    <property type="entry name" value="PROTEIN SIDEKICK"/>
    <property type="match status" value="1"/>
</dbReference>
<evidence type="ECO:0000256" key="1">
    <source>
        <dbReference type="ARBA" id="ARBA00004251"/>
    </source>
</evidence>
<evidence type="ECO:0000313" key="18">
    <source>
        <dbReference type="EMBL" id="CAA99303.1"/>
    </source>
</evidence>
<evidence type="ECO:0000256" key="11">
    <source>
        <dbReference type="ARBA" id="ARBA00023180"/>
    </source>
</evidence>
<keyword evidence="8 14" id="KW-1133">Transmembrane helix</keyword>
<dbReference type="FunFam" id="2.60.40.10:FF:000367">
    <property type="entry name" value="Neural cell adhesion molecule L1-like protein"/>
    <property type="match status" value="1"/>
</dbReference>
<dbReference type="SMART" id="SM00060">
    <property type="entry name" value="FN3"/>
    <property type="match status" value="5"/>
</dbReference>
<keyword evidence="10" id="KW-1015">Disulfide bond</keyword>
<dbReference type="CDD" id="cd00063">
    <property type="entry name" value="FN3"/>
    <property type="match status" value="5"/>
</dbReference>
<evidence type="ECO:0000259" key="16">
    <source>
        <dbReference type="PROSITE" id="PS50835"/>
    </source>
</evidence>
<feature type="compositionally biased region" description="Gly residues" evidence="13">
    <location>
        <begin position="1213"/>
        <end position="1225"/>
    </location>
</feature>
<dbReference type="FunFam" id="2.60.40.10:FF:000057">
    <property type="entry name" value="neural cell adhesion molecule L1"/>
    <property type="match status" value="1"/>
</dbReference>
<evidence type="ECO:0000256" key="15">
    <source>
        <dbReference type="SAM" id="SignalP"/>
    </source>
</evidence>
<reference evidence="18" key="2">
    <citation type="journal article" date="1996" name="J. Cell Biol.">
        <title>Cell adhesion molecules NgCAM and axonin-1 form heterodimers in the neuronal membrane and cooperate in neurite outgrowth promotion.</title>
        <authorList>
            <person name="Buchstaller A"/>
            <person name="Kunz S"/>
            <person name="Berger P"/>
            <person name="Kunz B"/>
            <person name="Ziegler U"/>
            <person name="Rader C"/>
            <person name="Sonderegger P"/>
        </authorList>
    </citation>
    <scope>NUCLEOTIDE SEQUENCE</scope>
    <source>
        <strain evidence="18">White leghorn</strain>
        <tissue evidence="18">Brain</tissue>
    </source>
</reference>
<keyword evidence="11" id="KW-0325">Glycoprotein</keyword>
<dbReference type="InterPro" id="IPR007110">
    <property type="entry name" value="Ig-like_dom"/>
</dbReference>
<feature type="domain" description="Fibronectin type-III" evidence="17">
    <location>
        <begin position="706"/>
        <end position="810"/>
    </location>
</feature>
<dbReference type="CDD" id="cd05845">
    <property type="entry name" value="IgI_2_L1-CAM_like"/>
    <property type="match status" value="1"/>
</dbReference>
<dbReference type="Pfam" id="PF07679">
    <property type="entry name" value="I-set"/>
    <property type="match status" value="2"/>
</dbReference>
<dbReference type="FunFam" id="2.60.40.10:FF:000357">
    <property type="entry name" value="Fc receptor like 1"/>
    <property type="match status" value="1"/>
</dbReference>
<evidence type="ECO:0000256" key="13">
    <source>
        <dbReference type="SAM" id="MobiDB-lite"/>
    </source>
</evidence>
<dbReference type="CDD" id="cd05731">
    <property type="entry name" value="Ig3_L1-CAM_like"/>
    <property type="match status" value="1"/>
</dbReference>
<dbReference type="InterPro" id="IPR003599">
    <property type="entry name" value="Ig_sub"/>
</dbReference>
<keyword evidence="7" id="KW-0130">Cell adhesion</keyword>
<feature type="compositionally biased region" description="Basic and acidic residues" evidence="13">
    <location>
        <begin position="1176"/>
        <end position="1210"/>
    </location>
</feature>
<dbReference type="FunFam" id="2.60.40.10:FF:002946">
    <property type="entry name" value="Neuron-glia cell adhesion molecule (Ng-CAM)"/>
    <property type="match status" value="1"/>
</dbReference>
<feature type="transmembrane region" description="Helical" evidence="14">
    <location>
        <begin position="1144"/>
        <end position="1166"/>
    </location>
</feature>
<dbReference type="InterPro" id="IPR036179">
    <property type="entry name" value="Ig-like_dom_sf"/>
</dbReference>
<dbReference type="Pfam" id="PF00041">
    <property type="entry name" value="fn3"/>
    <property type="match status" value="4"/>
</dbReference>
<evidence type="ECO:0000256" key="9">
    <source>
        <dbReference type="ARBA" id="ARBA00023136"/>
    </source>
</evidence>
<feature type="region of interest" description="Disordered" evidence="13">
    <location>
        <begin position="863"/>
        <end position="891"/>
    </location>
</feature>
<evidence type="ECO:0000256" key="6">
    <source>
        <dbReference type="ARBA" id="ARBA00022737"/>
    </source>
</evidence>
<evidence type="ECO:0000256" key="2">
    <source>
        <dbReference type="ARBA" id="ARBA00008588"/>
    </source>
</evidence>
<feature type="domain" description="Fibronectin type-III" evidence="17">
    <location>
        <begin position="608"/>
        <end position="704"/>
    </location>
</feature>
<evidence type="ECO:0000256" key="5">
    <source>
        <dbReference type="ARBA" id="ARBA00022729"/>
    </source>
</evidence>
<feature type="region of interest" description="Disordered" evidence="13">
    <location>
        <begin position="690"/>
        <end position="717"/>
    </location>
</feature>
<dbReference type="FunFam" id="2.60.40.10:FF:003104">
    <property type="entry name" value="Neuron-glia cell adhesion molecule (Ng-CAM)"/>
    <property type="match status" value="1"/>
</dbReference>
<dbReference type="GO" id="GO:0005886">
    <property type="term" value="C:plasma membrane"/>
    <property type="evidence" value="ECO:0007669"/>
    <property type="project" value="UniProtKB-SubCell"/>
</dbReference>
<dbReference type="GO" id="GO:0030424">
    <property type="term" value="C:axon"/>
    <property type="evidence" value="ECO:0000314"/>
    <property type="project" value="AgBase"/>
</dbReference>
<feature type="domain" description="Ig-like" evidence="16">
    <location>
        <begin position="136"/>
        <end position="208"/>
    </location>
</feature>
<dbReference type="PhylomeDB" id="Q90933"/>
<dbReference type="InterPro" id="IPR013098">
    <property type="entry name" value="Ig_I-set"/>
</dbReference>
<feature type="signal peptide" evidence="15">
    <location>
        <begin position="1"/>
        <end position="21"/>
    </location>
</feature>
<dbReference type="InterPro" id="IPR036116">
    <property type="entry name" value="FN3_sf"/>
</dbReference>
<reference evidence="18" key="1">
    <citation type="journal article" date="1991" name="J. Cell Biol.">
        <title>Structure of the chicken neuron-glia cell adhesion molecule, Ng-CAM: origin of the polypeptides and relation to the Ig superfamily.</title>
        <authorList>
            <person name="Burgoon MPP"/>
            <person name="Grumet M"/>
            <person name="Mauro V"/>
            <person name="Edelman GMM"/>
            <person name="Cunningham BAA"/>
        </authorList>
    </citation>
    <scope>NUCLEOTIDE SEQUENCE</scope>
    <source>
        <strain evidence="18">White leghorn</strain>
        <tissue evidence="18">Brain</tissue>
    </source>
</reference>
<feature type="domain" description="Ig-like" evidence="16">
    <location>
        <begin position="513"/>
        <end position="601"/>
    </location>
</feature>
<name>Q90933_CHICK</name>
<dbReference type="InterPro" id="IPR003961">
    <property type="entry name" value="FN3_dom"/>
</dbReference>
<dbReference type="FunFam" id="2.60.40.10:FF:003837">
    <property type="match status" value="1"/>
</dbReference>
<evidence type="ECO:0000256" key="4">
    <source>
        <dbReference type="ARBA" id="ARBA00022692"/>
    </source>
</evidence>
<organism evidence="18">
    <name type="scientific">Gallus gallus</name>
    <name type="common">Chicken</name>
    <dbReference type="NCBI Taxonomy" id="9031"/>
    <lineage>
        <taxon>Eukaryota</taxon>
        <taxon>Metazoa</taxon>
        <taxon>Chordata</taxon>
        <taxon>Craniata</taxon>
        <taxon>Vertebrata</taxon>
        <taxon>Euteleostomi</taxon>
        <taxon>Archelosauria</taxon>
        <taxon>Archosauria</taxon>
        <taxon>Dinosauria</taxon>
        <taxon>Saurischia</taxon>
        <taxon>Theropoda</taxon>
        <taxon>Coelurosauria</taxon>
        <taxon>Aves</taxon>
        <taxon>Neognathae</taxon>
        <taxon>Galloanserae</taxon>
        <taxon>Galliformes</taxon>
        <taxon>Phasianidae</taxon>
        <taxon>Phasianinae</taxon>
        <taxon>Gallus</taxon>
    </lineage>
</organism>
<dbReference type="SUPFAM" id="SSF49265">
    <property type="entry name" value="Fibronectin type III"/>
    <property type="match status" value="3"/>
</dbReference>
<dbReference type="FunFam" id="2.60.40.10:FF:000005">
    <property type="entry name" value="Neuronal cell adhesion molecule"/>
    <property type="match status" value="1"/>
</dbReference>
<feature type="domain" description="Fibronectin type-III" evidence="17">
    <location>
        <begin position="940"/>
        <end position="1034"/>
    </location>
</feature>
<proteinExistence type="evidence at transcript level"/>
<feature type="domain" description="Fibronectin type-III" evidence="17">
    <location>
        <begin position="1038"/>
        <end position="1131"/>
    </location>
</feature>
<dbReference type="GO" id="GO:0007155">
    <property type="term" value="P:cell adhesion"/>
    <property type="evidence" value="ECO:0007669"/>
    <property type="project" value="UniProtKB-KW"/>
</dbReference>
<evidence type="ECO:0000256" key="12">
    <source>
        <dbReference type="ARBA" id="ARBA00023319"/>
    </source>
</evidence>
<feature type="domain" description="Fibronectin type-III" evidence="17">
    <location>
        <begin position="815"/>
        <end position="936"/>
    </location>
</feature>
<dbReference type="Pfam" id="PF13927">
    <property type="entry name" value="Ig_3"/>
    <property type="match status" value="3"/>
</dbReference>
<keyword evidence="4 14" id="KW-0812">Transmembrane</keyword>
<feature type="domain" description="Ig-like" evidence="16">
    <location>
        <begin position="37"/>
        <end position="129"/>
    </location>
</feature>
<keyword evidence="3" id="KW-1003">Cell membrane</keyword>
<dbReference type="GO" id="GO:0050839">
    <property type="term" value="F:cell adhesion molecule binding"/>
    <property type="evidence" value="ECO:0000353"/>
    <property type="project" value="AgBase"/>
</dbReference>
<evidence type="ECO:0000256" key="14">
    <source>
        <dbReference type="SAM" id="Phobius"/>
    </source>
</evidence>
<dbReference type="AlphaFoldDB" id="Q90933"/>